<organism evidence="6 7">
    <name type="scientific">Kwoniella mangroviensis CBS 10435</name>
    <dbReference type="NCBI Taxonomy" id="1331196"/>
    <lineage>
        <taxon>Eukaryota</taxon>
        <taxon>Fungi</taxon>
        <taxon>Dikarya</taxon>
        <taxon>Basidiomycota</taxon>
        <taxon>Agaricomycotina</taxon>
        <taxon>Tremellomycetes</taxon>
        <taxon>Tremellales</taxon>
        <taxon>Cryptococcaceae</taxon>
        <taxon>Kwoniella</taxon>
    </lineage>
</organism>
<gene>
    <name evidence="6" type="ORF">L486_07188</name>
</gene>
<name>A0A1B9IHB1_9TREE</name>
<dbReference type="PANTHER" id="PTHR48104">
    <property type="entry name" value="METACASPASE-4"/>
    <property type="match status" value="1"/>
</dbReference>
<feature type="compositionally biased region" description="Basic and acidic residues" evidence="4">
    <location>
        <begin position="91"/>
        <end position="105"/>
    </location>
</feature>
<keyword evidence="3" id="KW-0645">Protease</keyword>
<evidence type="ECO:0000256" key="1">
    <source>
        <dbReference type="ARBA" id="ARBA00009005"/>
    </source>
</evidence>
<reference evidence="7" key="2">
    <citation type="submission" date="2013-12" db="EMBL/GenBank/DDBJ databases">
        <title>Evolution of pathogenesis and genome organization in the Tremellales.</title>
        <authorList>
            <person name="Cuomo C."/>
            <person name="Litvintseva A."/>
            <person name="Heitman J."/>
            <person name="Chen Y."/>
            <person name="Sun S."/>
            <person name="Springer D."/>
            <person name="Dromer F."/>
            <person name="Young S."/>
            <person name="Zeng Q."/>
            <person name="Chapman S."/>
            <person name="Gujja S."/>
            <person name="Saif S."/>
            <person name="Birren B."/>
        </authorList>
    </citation>
    <scope>NUCLEOTIDE SEQUENCE [LARGE SCALE GENOMIC DNA]</scope>
    <source>
        <strain evidence="7">CBS 10435</strain>
    </source>
</reference>
<dbReference type="OrthoDB" id="3223806at2759"/>
<dbReference type="GO" id="GO:0006508">
    <property type="term" value="P:proteolysis"/>
    <property type="evidence" value="ECO:0007669"/>
    <property type="project" value="InterPro"/>
</dbReference>
<feature type="region of interest" description="Disordered" evidence="4">
    <location>
        <begin position="1"/>
        <end position="157"/>
    </location>
</feature>
<feature type="compositionally biased region" description="Gly residues" evidence="4">
    <location>
        <begin position="72"/>
        <end position="89"/>
    </location>
</feature>
<dbReference type="InterPro" id="IPR050452">
    <property type="entry name" value="Metacaspase"/>
</dbReference>
<keyword evidence="3" id="KW-0788">Thiol protease</keyword>
<dbReference type="GO" id="GO:0006915">
    <property type="term" value="P:apoptotic process"/>
    <property type="evidence" value="ECO:0007669"/>
    <property type="project" value="UniProtKB-KW"/>
</dbReference>
<accession>A0A1B9IHB1</accession>
<dbReference type="InterPro" id="IPR011600">
    <property type="entry name" value="Pept_C14_caspase"/>
</dbReference>
<proteinExistence type="inferred from homology"/>
<comment type="similarity">
    <text evidence="1">Belongs to the peptidase C14B family.</text>
</comment>
<dbReference type="GO" id="GO:0005737">
    <property type="term" value="C:cytoplasm"/>
    <property type="evidence" value="ECO:0007669"/>
    <property type="project" value="TreeGrafter"/>
</dbReference>
<dbReference type="Pfam" id="PF00656">
    <property type="entry name" value="Peptidase_C14"/>
    <property type="match status" value="1"/>
</dbReference>
<protein>
    <submittedName>
        <fullName evidence="6">Metacaspase</fullName>
    </submittedName>
</protein>
<sequence length="587" mass="64240">MSSDDEYEESYEEEREEERSEASESEQPSSSSSSSDTASNDDQGSSHSGSESGSASGSGEEEYREAYENEGSAGGVTAGGYGYGGGGSHGSHSESGDKEKKEKIVKGVSSIFKKLKETREKDKNKEENDERSAGQHYTPGGEYQATGVEGSFGAMNLNEPGQGVYPYRGAEHHGGYDQQPQQYVYGAPQQQFGGYDQNYNQGFPGAEYRQGADQYSHVPPPGPPPESYYPTGAGYVPQHEYQATQPPYGNQYKGPDDGQPHHQHYGPTFTDPQTGEVAQAFFEYSRCNGTRKALLIGINYFGTAGELAGCINDAHNVQRFICERFGYIPADIVMLTDDTNDPRTLPTRENIIKGMRWLVEGAQRDDALFLHYSGHGTQTEDLDGDEGDDDDEAICPLDYETAGLIIDEDTNHELVVKPLPAGCRLTAIFDSCHSGTVMDLPYVYSTEGTIKEPDLLSEAKEGLLGAGMDILRGDTGGIMANLFGAAKDVFDAKKSHEKTKKTRTSPADVIQWAGCKDNQTSADTQEEGKATGAMSYAFIAALTKYPNQSYQQLLTSIREEMKGRYTQKPQLSACHRESFIKAIRRYF</sequence>
<dbReference type="SUPFAM" id="SSF52129">
    <property type="entry name" value="Caspase-like"/>
    <property type="match status" value="1"/>
</dbReference>
<dbReference type="EMBL" id="KI669467">
    <property type="protein sequence ID" value="OCF55078.1"/>
    <property type="molecule type" value="Genomic_DNA"/>
</dbReference>
<keyword evidence="2" id="KW-0053">Apoptosis</keyword>
<dbReference type="GO" id="GO:0004197">
    <property type="term" value="F:cysteine-type endopeptidase activity"/>
    <property type="evidence" value="ECO:0007669"/>
    <property type="project" value="InterPro"/>
</dbReference>
<feature type="domain" description="Peptidase C14 caspase" evidence="5">
    <location>
        <begin position="290"/>
        <end position="575"/>
    </location>
</feature>
<dbReference type="InterPro" id="IPR029030">
    <property type="entry name" value="Caspase-like_dom_sf"/>
</dbReference>
<feature type="compositionally biased region" description="Acidic residues" evidence="4">
    <location>
        <begin position="1"/>
        <end position="16"/>
    </location>
</feature>
<reference evidence="6 7" key="1">
    <citation type="submission" date="2013-07" db="EMBL/GenBank/DDBJ databases">
        <title>The Genome Sequence of Kwoniella mangroviensis CBS10435.</title>
        <authorList>
            <consortium name="The Broad Institute Genome Sequencing Platform"/>
            <person name="Cuomo C."/>
            <person name="Litvintseva A."/>
            <person name="Chen Y."/>
            <person name="Heitman J."/>
            <person name="Sun S."/>
            <person name="Springer D."/>
            <person name="Dromer F."/>
            <person name="Young S.K."/>
            <person name="Zeng Q."/>
            <person name="Gargeya S."/>
            <person name="Fitzgerald M."/>
            <person name="Abouelleil A."/>
            <person name="Alvarado L."/>
            <person name="Berlin A.M."/>
            <person name="Chapman S.B."/>
            <person name="Dewar J."/>
            <person name="Goldberg J."/>
            <person name="Griggs A."/>
            <person name="Gujja S."/>
            <person name="Hansen M."/>
            <person name="Howarth C."/>
            <person name="Imamovic A."/>
            <person name="Larimer J."/>
            <person name="McCowan C."/>
            <person name="Murphy C."/>
            <person name="Pearson M."/>
            <person name="Priest M."/>
            <person name="Roberts A."/>
            <person name="Saif S."/>
            <person name="Shea T."/>
            <person name="Sykes S."/>
            <person name="Wortman J."/>
            <person name="Nusbaum C."/>
            <person name="Birren B."/>
        </authorList>
    </citation>
    <scope>NUCLEOTIDE SEQUENCE [LARGE SCALE GENOMIC DNA]</scope>
    <source>
        <strain evidence="6 7">CBS 10435</strain>
    </source>
</reference>
<dbReference type="AlphaFoldDB" id="A0A1B9IHB1"/>
<dbReference type="Proteomes" id="UP000092583">
    <property type="component" value="Unassembled WGS sequence"/>
</dbReference>
<evidence type="ECO:0000256" key="4">
    <source>
        <dbReference type="SAM" id="MobiDB-lite"/>
    </source>
</evidence>
<dbReference type="PANTHER" id="PTHR48104:SF30">
    <property type="entry name" value="METACASPASE-1"/>
    <property type="match status" value="1"/>
</dbReference>
<keyword evidence="7" id="KW-1185">Reference proteome</keyword>
<evidence type="ECO:0000259" key="5">
    <source>
        <dbReference type="Pfam" id="PF00656"/>
    </source>
</evidence>
<feature type="compositionally biased region" description="Basic and acidic residues" evidence="4">
    <location>
        <begin position="114"/>
        <end position="133"/>
    </location>
</feature>
<keyword evidence="3" id="KW-0378">Hydrolase</keyword>
<feature type="compositionally biased region" description="Low complexity" evidence="4">
    <location>
        <begin position="25"/>
        <end position="35"/>
    </location>
</feature>
<dbReference type="Gene3D" id="3.40.50.12660">
    <property type="match status" value="2"/>
</dbReference>
<evidence type="ECO:0000256" key="2">
    <source>
        <dbReference type="ARBA" id="ARBA00022703"/>
    </source>
</evidence>
<evidence type="ECO:0000313" key="7">
    <source>
        <dbReference type="Proteomes" id="UP000092583"/>
    </source>
</evidence>
<feature type="compositionally biased region" description="Low complexity" evidence="4">
    <location>
        <begin position="45"/>
        <end position="58"/>
    </location>
</feature>
<evidence type="ECO:0000313" key="6">
    <source>
        <dbReference type="EMBL" id="OCF55078.1"/>
    </source>
</evidence>
<evidence type="ECO:0000256" key="3">
    <source>
        <dbReference type="ARBA" id="ARBA00022807"/>
    </source>
</evidence>